<feature type="chain" id="PRO_5006064046" evidence="1">
    <location>
        <begin position="29"/>
        <end position="114"/>
    </location>
</feature>
<name>A0A0P1H440_9RHOB</name>
<dbReference type="Proteomes" id="UP000051681">
    <property type="component" value="Unassembled WGS sequence"/>
</dbReference>
<evidence type="ECO:0000313" key="3">
    <source>
        <dbReference type="Proteomes" id="UP000051681"/>
    </source>
</evidence>
<dbReference type="AlphaFoldDB" id="A0A0P1H440"/>
<protein>
    <submittedName>
        <fullName evidence="2">Uncharacterized protein</fullName>
    </submittedName>
</protein>
<reference evidence="2 3" key="1">
    <citation type="submission" date="2015-09" db="EMBL/GenBank/DDBJ databases">
        <authorList>
            <consortium name="Swine Surveillance"/>
        </authorList>
    </citation>
    <scope>NUCLEOTIDE SEQUENCE [LARGE SCALE GENOMIC DNA]</scope>
    <source>
        <strain evidence="2 3">CECT 8383</strain>
    </source>
</reference>
<keyword evidence="1" id="KW-0732">Signal</keyword>
<keyword evidence="3" id="KW-1185">Reference proteome</keyword>
<dbReference type="STRING" id="340021.TM5383_02674"/>
<feature type="signal peptide" evidence="1">
    <location>
        <begin position="1"/>
        <end position="28"/>
    </location>
</feature>
<evidence type="ECO:0000313" key="2">
    <source>
        <dbReference type="EMBL" id="CUH85440.1"/>
    </source>
</evidence>
<dbReference type="EMBL" id="CYSF01000015">
    <property type="protein sequence ID" value="CUH85440.1"/>
    <property type="molecule type" value="Genomic_DNA"/>
</dbReference>
<evidence type="ECO:0000256" key="1">
    <source>
        <dbReference type="SAM" id="SignalP"/>
    </source>
</evidence>
<proteinExistence type="predicted"/>
<accession>A0A0P1H440</accession>
<dbReference type="OrthoDB" id="9810895at2"/>
<dbReference type="RefSeq" id="WP_058319521.1">
    <property type="nucleotide sequence ID" value="NZ_CYSF01000015.1"/>
</dbReference>
<gene>
    <name evidence="2" type="ORF">TM5383_02674</name>
</gene>
<sequence length="114" mass="11845">MSTKAPRSFFIPALIAAATAIGPLPALSQSAPSASSAPKCLQRSILVERLESRYNEQLSGGGLQSAQQLLEVWTSPQTGSFTVFITRADGLACIMATGQNWSSSAATTAKGVKS</sequence>
<organism evidence="2 3">
    <name type="scientific">Thalassovita mediterranea</name>
    <dbReference type="NCBI Taxonomy" id="340021"/>
    <lineage>
        <taxon>Bacteria</taxon>
        <taxon>Pseudomonadati</taxon>
        <taxon>Pseudomonadota</taxon>
        <taxon>Alphaproteobacteria</taxon>
        <taxon>Rhodobacterales</taxon>
        <taxon>Roseobacteraceae</taxon>
        <taxon>Thalassovita</taxon>
    </lineage>
</organism>